<organism evidence="2 3">
    <name type="scientific">Portunus trituberculatus</name>
    <name type="common">Swimming crab</name>
    <name type="synonym">Neptunus trituberculatus</name>
    <dbReference type="NCBI Taxonomy" id="210409"/>
    <lineage>
        <taxon>Eukaryota</taxon>
        <taxon>Metazoa</taxon>
        <taxon>Ecdysozoa</taxon>
        <taxon>Arthropoda</taxon>
        <taxon>Crustacea</taxon>
        <taxon>Multicrustacea</taxon>
        <taxon>Malacostraca</taxon>
        <taxon>Eumalacostraca</taxon>
        <taxon>Eucarida</taxon>
        <taxon>Decapoda</taxon>
        <taxon>Pleocyemata</taxon>
        <taxon>Brachyura</taxon>
        <taxon>Eubrachyura</taxon>
        <taxon>Portunoidea</taxon>
        <taxon>Portunidae</taxon>
        <taxon>Portuninae</taxon>
        <taxon>Portunus</taxon>
    </lineage>
</organism>
<comment type="caution">
    <text evidence="2">The sequence shown here is derived from an EMBL/GenBank/DDBJ whole genome shotgun (WGS) entry which is preliminary data.</text>
</comment>
<feature type="compositionally biased region" description="Basic residues" evidence="1">
    <location>
        <begin position="60"/>
        <end position="71"/>
    </location>
</feature>
<keyword evidence="3" id="KW-1185">Reference proteome</keyword>
<evidence type="ECO:0000313" key="3">
    <source>
        <dbReference type="Proteomes" id="UP000324222"/>
    </source>
</evidence>
<accession>A0A5B7KL08</accession>
<protein>
    <submittedName>
        <fullName evidence="2">Uncharacterized protein</fullName>
    </submittedName>
</protein>
<feature type="compositionally biased region" description="Low complexity" evidence="1">
    <location>
        <begin position="21"/>
        <end position="34"/>
    </location>
</feature>
<evidence type="ECO:0000256" key="1">
    <source>
        <dbReference type="SAM" id="MobiDB-lite"/>
    </source>
</evidence>
<name>A0A5B7KL08_PORTR</name>
<dbReference type="EMBL" id="VSRR010148427">
    <property type="protein sequence ID" value="MPD05929.1"/>
    <property type="molecule type" value="Genomic_DNA"/>
</dbReference>
<feature type="compositionally biased region" description="Basic and acidic residues" evidence="1">
    <location>
        <begin position="72"/>
        <end position="91"/>
    </location>
</feature>
<reference evidence="2 3" key="1">
    <citation type="submission" date="2019-05" db="EMBL/GenBank/DDBJ databases">
        <title>Another draft genome of Portunus trituberculatus and its Hox gene families provides insights of decapod evolution.</title>
        <authorList>
            <person name="Jeong J.-H."/>
            <person name="Song I."/>
            <person name="Kim S."/>
            <person name="Choi T."/>
            <person name="Kim D."/>
            <person name="Ryu S."/>
            <person name="Kim W."/>
        </authorList>
    </citation>
    <scope>NUCLEOTIDE SEQUENCE [LARGE SCALE GENOMIC DNA]</scope>
    <source>
        <tissue evidence="2">Muscle</tissue>
    </source>
</reference>
<gene>
    <name evidence="2" type="ORF">E2C01_101701</name>
</gene>
<feature type="compositionally biased region" description="Basic and acidic residues" evidence="1">
    <location>
        <begin position="36"/>
        <end position="59"/>
    </location>
</feature>
<dbReference type="AlphaFoldDB" id="A0A5B7KL08"/>
<evidence type="ECO:0000313" key="2">
    <source>
        <dbReference type="EMBL" id="MPD05929.1"/>
    </source>
</evidence>
<proteinExistence type="predicted"/>
<feature type="region of interest" description="Disordered" evidence="1">
    <location>
        <begin position="1"/>
        <end position="91"/>
    </location>
</feature>
<sequence length="123" mass="13875">MASGDIRAGRCRGKNGEGLPTGTTITEGGAAIRGGDPGRRKETQENIGRGKEKRREWIRTRKSKRKKKRRCVKVENADGRGRRGEGRGEGRRGEELLYRHVKERNVRENYPVILSSEGACVEW</sequence>
<dbReference type="Proteomes" id="UP000324222">
    <property type="component" value="Unassembled WGS sequence"/>
</dbReference>